<dbReference type="GO" id="GO:0019843">
    <property type="term" value="F:rRNA binding"/>
    <property type="evidence" value="ECO:0007669"/>
    <property type="project" value="UniProtKB-UniRule"/>
</dbReference>
<evidence type="ECO:0000256" key="5">
    <source>
        <dbReference type="ARBA" id="ARBA00023274"/>
    </source>
</evidence>
<dbReference type="Gene3D" id="3.30.160.810">
    <property type="match status" value="1"/>
</dbReference>
<dbReference type="Proteomes" id="UP000179233">
    <property type="component" value="Unassembled WGS sequence"/>
</dbReference>
<dbReference type="Gene3D" id="2.40.30.10">
    <property type="entry name" value="Translation factors"/>
    <property type="match status" value="1"/>
</dbReference>
<feature type="region of interest" description="Disordered" evidence="10">
    <location>
        <begin position="129"/>
        <end position="154"/>
    </location>
</feature>
<evidence type="ECO:0000256" key="1">
    <source>
        <dbReference type="ARBA" id="ARBA00006540"/>
    </source>
</evidence>
<feature type="compositionally biased region" description="Basic and acidic residues" evidence="10">
    <location>
        <begin position="215"/>
        <end position="232"/>
    </location>
</feature>
<evidence type="ECO:0000256" key="9">
    <source>
        <dbReference type="RuleBase" id="RU003906"/>
    </source>
</evidence>
<dbReference type="FunFam" id="2.40.30.10:FF:000004">
    <property type="entry name" value="50S ribosomal protein L3"/>
    <property type="match status" value="1"/>
</dbReference>
<dbReference type="AlphaFoldDB" id="A0A1G1VU14"/>
<reference evidence="11 12" key="1">
    <citation type="journal article" date="2016" name="Nat. Commun.">
        <title>Thousands of microbial genomes shed light on interconnected biogeochemical processes in an aquifer system.</title>
        <authorList>
            <person name="Anantharaman K."/>
            <person name="Brown C.T."/>
            <person name="Hug L.A."/>
            <person name="Sharon I."/>
            <person name="Castelle C.J."/>
            <person name="Probst A.J."/>
            <person name="Thomas B.C."/>
            <person name="Singh A."/>
            <person name="Wilkins M.J."/>
            <person name="Karaoz U."/>
            <person name="Brodie E.L."/>
            <person name="Williams K.H."/>
            <person name="Hubbard S.S."/>
            <person name="Banfield J.F."/>
        </authorList>
    </citation>
    <scope>NUCLEOTIDE SEQUENCE [LARGE SCALE GENOMIC DNA]</scope>
</reference>
<keyword evidence="4 7" id="KW-0689">Ribosomal protein</keyword>
<dbReference type="PROSITE" id="PS00474">
    <property type="entry name" value="RIBOSOMAL_L3"/>
    <property type="match status" value="1"/>
</dbReference>
<evidence type="ECO:0000256" key="3">
    <source>
        <dbReference type="ARBA" id="ARBA00022884"/>
    </source>
</evidence>
<feature type="region of interest" description="Disordered" evidence="10">
    <location>
        <begin position="215"/>
        <end position="249"/>
    </location>
</feature>
<dbReference type="EMBL" id="MHCJ01000003">
    <property type="protein sequence ID" value="OGY18850.1"/>
    <property type="molecule type" value="Genomic_DNA"/>
</dbReference>
<dbReference type="InterPro" id="IPR019926">
    <property type="entry name" value="Ribosomal_uL3_CS"/>
</dbReference>
<protein>
    <recommendedName>
        <fullName evidence="6 7">Large ribosomal subunit protein uL3</fullName>
    </recommendedName>
</protein>
<dbReference type="GO" id="GO:0006412">
    <property type="term" value="P:translation"/>
    <property type="evidence" value="ECO:0007669"/>
    <property type="project" value="UniProtKB-UniRule"/>
</dbReference>
<evidence type="ECO:0000256" key="8">
    <source>
        <dbReference type="RuleBase" id="RU003905"/>
    </source>
</evidence>
<proteinExistence type="inferred from homology"/>
<evidence type="ECO:0000256" key="6">
    <source>
        <dbReference type="ARBA" id="ARBA00035243"/>
    </source>
</evidence>
<dbReference type="PANTHER" id="PTHR11229:SF16">
    <property type="entry name" value="LARGE RIBOSOMAL SUBUNIT PROTEIN UL3C"/>
    <property type="match status" value="1"/>
</dbReference>
<comment type="function">
    <text evidence="7 9">One of the primary rRNA binding proteins, it binds directly near the 3'-end of the 23S rRNA, where it nucleates assembly of the 50S subunit.</text>
</comment>
<dbReference type="HAMAP" id="MF_01325_B">
    <property type="entry name" value="Ribosomal_uL3_B"/>
    <property type="match status" value="1"/>
</dbReference>
<gene>
    <name evidence="7" type="primary">rplC</name>
    <name evidence="11" type="ORF">A2786_05165</name>
</gene>
<dbReference type="GO" id="GO:0003735">
    <property type="term" value="F:structural constituent of ribosome"/>
    <property type="evidence" value="ECO:0007669"/>
    <property type="project" value="UniProtKB-UniRule"/>
</dbReference>
<sequence>MLNAILGTKEQMAQTFLKDGRRIPVTIVKAGPCLVTKVKTVSQDGYLAIQVGLGERKRAPSNAVLGQLQKKGIKSIPRFLRELRIREEDKVNVGDLITVDKLFKPGDLANVTGQSLGKGFTGVVKRWGFKGGPRTHGQSDRERAPGSIGQTTTPGRVYKGKKMAGRSGNATVTIRNLMIVKVDPSGEIWLTGQVPGRRKGLLIIKKVGESKKFPGIEAESEHLEKKEAEDMKTNQVIEGETPADASQSR</sequence>
<evidence type="ECO:0000313" key="12">
    <source>
        <dbReference type="Proteomes" id="UP000179233"/>
    </source>
</evidence>
<keyword evidence="5 7" id="KW-0687">Ribonucleoprotein</keyword>
<dbReference type="PANTHER" id="PTHR11229">
    <property type="entry name" value="50S RIBOSOMAL PROTEIN L3"/>
    <property type="match status" value="1"/>
</dbReference>
<evidence type="ECO:0000256" key="7">
    <source>
        <dbReference type="HAMAP-Rule" id="MF_01325"/>
    </source>
</evidence>
<dbReference type="InterPro" id="IPR009000">
    <property type="entry name" value="Transl_B-barrel_sf"/>
</dbReference>
<comment type="caution">
    <text evidence="11">The sequence shown here is derived from an EMBL/GenBank/DDBJ whole genome shotgun (WGS) entry which is preliminary data.</text>
</comment>
<evidence type="ECO:0000313" key="11">
    <source>
        <dbReference type="EMBL" id="OGY18850.1"/>
    </source>
</evidence>
<comment type="subunit">
    <text evidence="7 9">Part of the 50S ribosomal subunit. Forms a cluster with proteins L14 and L19.</text>
</comment>
<evidence type="ECO:0000256" key="10">
    <source>
        <dbReference type="SAM" id="MobiDB-lite"/>
    </source>
</evidence>
<name>A0A1G1VU14_9BACT</name>
<keyword evidence="3 7" id="KW-0694">RNA-binding</keyword>
<dbReference type="Pfam" id="PF00297">
    <property type="entry name" value="Ribosomal_L3"/>
    <property type="match status" value="1"/>
</dbReference>
<evidence type="ECO:0000256" key="2">
    <source>
        <dbReference type="ARBA" id="ARBA00022730"/>
    </source>
</evidence>
<accession>A0A1G1VU14</accession>
<comment type="similarity">
    <text evidence="1 7 8">Belongs to the universal ribosomal protein uL3 family.</text>
</comment>
<organism evidence="11 12">
    <name type="scientific">Candidatus Chisholmbacteria bacterium RIFCSPHIGHO2_01_FULL_52_32</name>
    <dbReference type="NCBI Taxonomy" id="1797591"/>
    <lineage>
        <taxon>Bacteria</taxon>
        <taxon>Candidatus Chisholmiibacteriota</taxon>
    </lineage>
</organism>
<keyword evidence="2 7" id="KW-0699">rRNA-binding</keyword>
<dbReference type="GO" id="GO:0022625">
    <property type="term" value="C:cytosolic large ribosomal subunit"/>
    <property type="evidence" value="ECO:0007669"/>
    <property type="project" value="TreeGrafter"/>
</dbReference>
<evidence type="ECO:0000256" key="4">
    <source>
        <dbReference type="ARBA" id="ARBA00022980"/>
    </source>
</evidence>
<dbReference type="NCBIfam" id="TIGR03625">
    <property type="entry name" value="L3_bact"/>
    <property type="match status" value="1"/>
</dbReference>
<dbReference type="InterPro" id="IPR000597">
    <property type="entry name" value="Ribosomal_uL3"/>
</dbReference>
<dbReference type="SUPFAM" id="SSF50447">
    <property type="entry name" value="Translation proteins"/>
    <property type="match status" value="1"/>
</dbReference>
<dbReference type="InterPro" id="IPR019927">
    <property type="entry name" value="Ribosomal_uL3_bac/org-type"/>
</dbReference>